<dbReference type="AlphaFoldDB" id="A0A392S1M1"/>
<evidence type="ECO:0000256" key="1">
    <source>
        <dbReference type="SAM" id="MobiDB-lite"/>
    </source>
</evidence>
<organism evidence="2 3">
    <name type="scientific">Trifolium medium</name>
    <dbReference type="NCBI Taxonomy" id="97028"/>
    <lineage>
        <taxon>Eukaryota</taxon>
        <taxon>Viridiplantae</taxon>
        <taxon>Streptophyta</taxon>
        <taxon>Embryophyta</taxon>
        <taxon>Tracheophyta</taxon>
        <taxon>Spermatophyta</taxon>
        <taxon>Magnoliopsida</taxon>
        <taxon>eudicotyledons</taxon>
        <taxon>Gunneridae</taxon>
        <taxon>Pentapetalae</taxon>
        <taxon>rosids</taxon>
        <taxon>fabids</taxon>
        <taxon>Fabales</taxon>
        <taxon>Fabaceae</taxon>
        <taxon>Papilionoideae</taxon>
        <taxon>50 kb inversion clade</taxon>
        <taxon>NPAAA clade</taxon>
        <taxon>Hologalegina</taxon>
        <taxon>IRL clade</taxon>
        <taxon>Trifolieae</taxon>
        <taxon>Trifolium</taxon>
    </lineage>
</organism>
<feature type="non-terminal residue" evidence="2">
    <location>
        <position position="1"/>
    </location>
</feature>
<proteinExistence type="predicted"/>
<evidence type="ECO:0000313" key="3">
    <source>
        <dbReference type="Proteomes" id="UP000265520"/>
    </source>
</evidence>
<dbReference type="Proteomes" id="UP000265520">
    <property type="component" value="Unassembled WGS sequence"/>
</dbReference>
<reference evidence="2 3" key="1">
    <citation type="journal article" date="2018" name="Front. Plant Sci.">
        <title>Red Clover (Trifolium pratense) and Zigzag Clover (T. medium) - A Picture of Genomic Similarities and Differences.</title>
        <authorList>
            <person name="Dluhosova J."/>
            <person name="Istvanek J."/>
            <person name="Nedelnik J."/>
            <person name="Repkova J."/>
        </authorList>
    </citation>
    <scope>NUCLEOTIDE SEQUENCE [LARGE SCALE GENOMIC DNA]</scope>
    <source>
        <strain evidence="3">cv. 10/8</strain>
        <tissue evidence="2">Leaf</tissue>
    </source>
</reference>
<evidence type="ECO:0000313" key="2">
    <source>
        <dbReference type="EMBL" id="MCI42748.1"/>
    </source>
</evidence>
<sequence length="38" mass="3922">AQGALRQAQLPSQNGGFTPASCAGRRSGCAGRERDAYL</sequence>
<protein>
    <submittedName>
        <fullName evidence="2">Uncharacterized protein</fullName>
    </submittedName>
</protein>
<name>A0A392S1M1_9FABA</name>
<feature type="region of interest" description="Disordered" evidence="1">
    <location>
        <begin position="1"/>
        <end position="38"/>
    </location>
</feature>
<accession>A0A392S1M1</accession>
<dbReference type="EMBL" id="LXQA010308377">
    <property type="protein sequence ID" value="MCI42748.1"/>
    <property type="molecule type" value="Genomic_DNA"/>
</dbReference>
<comment type="caution">
    <text evidence="2">The sequence shown here is derived from an EMBL/GenBank/DDBJ whole genome shotgun (WGS) entry which is preliminary data.</text>
</comment>
<keyword evidence="3" id="KW-1185">Reference proteome</keyword>